<dbReference type="PROSITE" id="PS51192">
    <property type="entry name" value="HELICASE_ATP_BIND_1"/>
    <property type="match status" value="1"/>
</dbReference>
<evidence type="ECO:0000256" key="1">
    <source>
        <dbReference type="ARBA" id="ARBA00022741"/>
    </source>
</evidence>
<dbReference type="RefSeq" id="WP_073074240.1">
    <property type="nucleotide sequence ID" value="NZ_MPPI01000032.1"/>
</dbReference>
<evidence type="ECO:0000259" key="3">
    <source>
        <dbReference type="PROSITE" id="PS51192"/>
    </source>
</evidence>
<dbReference type="GO" id="GO:0004386">
    <property type="term" value="F:helicase activity"/>
    <property type="evidence" value="ECO:0007669"/>
    <property type="project" value="UniProtKB-KW"/>
</dbReference>
<keyword evidence="5" id="KW-0378">Hydrolase</keyword>
<dbReference type="PANTHER" id="PTHR47962:SF5">
    <property type="entry name" value="ATP-DEPENDENT HELICASE LHR-RELATED"/>
    <property type="match status" value="1"/>
</dbReference>
<proteinExistence type="predicted"/>
<dbReference type="GO" id="GO:0016887">
    <property type="term" value="F:ATP hydrolysis activity"/>
    <property type="evidence" value="ECO:0007669"/>
    <property type="project" value="TreeGrafter"/>
</dbReference>
<dbReference type="AlphaFoldDB" id="A0A2T1DA99"/>
<keyword evidence="1" id="KW-0547">Nucleotide-binding</keyword>
<dbReference type="GO" id="GO:0003677">
    <property type="term" value="F:DNA binding"/>
    <property type="evidence" value="ECO:0007669"/>
    <property type="project" value="TreeGrafter"/>
</dbReference>
<dbReference type="SUPFAM" id="SSF52540">
    <property type="entry name" value="P-loop containing nucleoside triphosphate hydrolases"/>
    <property type="match status" value="1"/>
</dbReference>
<dbReference type="Pfam" id="PF00271">
    <property type="entry name" value="Helicase_C"/>
    <property type="match status" value="1"/>
</dbReference>
<dbReference type="STRING" id="1920490.GCA_001895925_01814"/>
<dbReference type="PROSITE" id="PS51194">
    <property type="entry name" value="HELICASE_CTER"/>
    <property type="match status" value="1"/>
</dbReference>
<dbReference type="InterPro" id="IPR011545">
    <property type="entry name" value="DEAD/DEAH_box_helicase_dom"/>
</dbReference>
<keyword evidence="5" id="KW-0347">Helicase</keyword>
<evidence type="ECO:0000259" key="4">
    <source>
        <dbReference type="PROSITE" id="PS51194"/>
    </source>
</evidence>
<evidence type="ECO:0000313" key="5">
    <source>
        <dbReference type="EMBL" id="PSB17438.1"/>
    </source>
</evidence>
<dbReference type="OrthoDB" id="9774462at2"/>
<dbReference type="Proteomes" id="UP000238634">
    <property type="component" value="Unassembled WGS sequence"/>
</dbReference>
<reference evidence="5 6" key="1">
    <citation type="submission" date="2018-02" db="EMBL/GenBank/DDBJ databases">
        <authorList>
            <person name="Cohen D.B."/>
            <person name="Kent A.D."/>
        </authorList>
    </citation>
    <scope>NUCLEOTIDE SEQUENCE [LARGE SCALE GENOMIC DNA]</scope>
    <source>
        <strain evidence="5 6">ULC007</strain>
    </source>
</reference>
<dbReference type="SMART" id="SM00490">
    <property type="entry name" value="HELICc"/>
    <property type="match status" value="1"/>
</dbReference>
<dbReference type="SMART" id="SM00487">
    <property type="entry name" value="DEXDc"/>
    <property type="match status" value="1"/>
</dbReference>
<evidence type="ECO:0000256" key="2">
    <source>
        <dbReference type="ARBA" id="ARBA00022840"/>
    </source>
</evidence>
<dbReference type="CDD" id="cd17922">
    <property type="entry name" value="DEXHc_LHR-like"/>
    <property type="match status" value="1"/>
</dbReference>
<dbReference type="GO" id="GO:0005524">
    <property type="term" value="F:ATP binding"/>
    <property type="evidence" value="ECO:0007669"/>
    <property type="project" value="UniProtKB-KW"/>
</dbReference>
<sequence>MQNSYQRLAPFIQDYIYSNGWTDLRQAQIEACRVVFDTDNHLLIAAGTASGKTEAAFLPVLTLLCENPPQSVGAMYIGPIKALINDQFDRLTDLLKYADIPVWAWHGDVTQSRKKKLFTDPRGILQITPESLESLLINKSADLDRVFGDLRFIVIDEIHAFIGSDRGAQILCQLSRLAQLTHNQPRRIGLSATLGDYQLAENWLRSGTTRSVSTPQIEDGQRNIQLSLEHFYDPGMVVRAIGETKDSAFNPYHLHLFNQSQGRKCLIFANGRTATEEAIAALREIAHAKGFPDIYHVHHGSISAALRETAETAMRKPDTPAVTAATVTFEMGIDLGQLDRVIQLEAPASVASFLQRLGRSGRRGGAAEMRFVCAEERPTGEELLPEQLPWQLLQCIAVIQLYLEEQWIEPARSMQYPFSLLYHQTISVLASRGELSPSALAEQVLTLPPFRAISQNDFRQLLRHLIDIDHIQKTAEGGLIIGLRGEKIARNFKFYAIFPDVEDYVVKRDGKAIGSIVVPPGEGDRISLAGRVWEVLEVDAKKKVIAVQVSQKTATSSSWRGSAGEIHDRVLQRMRQVLQESTDYSYLQAGAKQRLQLARGLAHKTGLFNHSIVLLDEALCCIFPWAGTMAFRTLERFLRVYCKETLGLKSIKARSPYFLIVRLGKCKLESLDYEIRSLTERRLNADELLNSDEVPQLQKYDEFIPLELLQKSFVVDYLNLQDLAKTIQRW</sequence>
<keyword evidence="2" id="KW-0067">ATP-binding</keyword>
<reference evidence="5 6" key="2">
    <citation type="submission" date="2018-03" db="EMBL/GenBank/DDBJ databases">
        <title>The ancient ancestry and fast evolution of plastids.</title>
        <authorList>
            <person name="Moore K.R."/>
            <person name="Magnabosco C."/>
            <person name="Momper L."/>
            <person name="Gold D.A."/>
            <person name="Bosak T."/>
            <person name="Fournier G.P."/>
        </authorList>
    </citation>
    <scope>NUCLEOTIDE SEQUENCE [LARGE SCALE GENOMIC DNA]</scope>
    <source>
        <strain evidence="5 6">ULC007</strain>
    </source>
</reference>
<comment type="caution">
    <text evidence="5">The sequence shown here is derived from an EMBL/GenBank/DDBJ whole genome shotgun (WGS) entry which is preliminary data.</text>
</comment>
<dbReference type="Gene3D" id="3.40.50.300">
    <property type="entry name" value="P-loop containing nucleotide triphosphate hydrolases"/>
    <property type="match status" value="2"/>
</dbReference>
<name>A0A2T1DA99_9CYAN</name>
<gene>
    <name evidence="5" type="ORF">C7B65_18620</name>
</gene>
<dbReference type="PANTHER" id="PTHR47962">
    <property type="entry name" value="ATP-DEPENDENT HELICASE LHR-RELATED-RELATED"/>
    <property type="match status" value="1"/>
</dbReference>
<dbReference type="Pfam" id="PF00270">
    <property type="entry name" value="DEAD"/>
    <property type="match status" value="1"/>
</dbReference>
<dbReference type="InterPro" id="IPR052511">
    <property type="entry name" value="ATP-dep_Helicase"/>
</dbReference>
<feature type="domain" description="Helicase C-terminal" evidence="4">
    <location>
        <begin position="248"/>
        <end position="404"/>
    </location>
</feature>
<dbReference type="InterPro" id="IPR014001">
    <property type="entry name" value="Helicase_ATP-bd"/>
</dbReference>
<organism evidence="5 6">
    <name type="scientific">Phormidesmis priestleyi ULC007</name>
    <dbReference type="NCBI Taxonomy" id="1920490"/>
    <lineage>
        <taxon>Bacteria</taxon>
        <taxon>Bacillati</taxon>
        <taxon>Cyanobacteriota</taxon>
        <taxon>Cyanophyceae</taxon>
        <taxon>Leptolyngbyales</taxon>
        <taxon>Leptolyngbyaceae</taxon>
        <taxon>Phormidesmis</taxon>
    </lineage>
</organism>
<dbReference type="EMBL" id="PVWG01000028">
    <property type="protein sequence ID" value="PSB17438.1"/>
    <property type="molecule type" value="Genomic_DNA"/>
</dbReference>
<dbReference type="InterPro" id="IPR027417">
    <property type="entry name" value="P-loop_NTPase"/>
</dbReference>
<accession>A0A2T1DA99</accession>
<protein>
    <submittedName>
        <fullName evidence="5">ATP-dependent helicase</fullName>
    </submittedName>
</protein>
<feature type="domain" description="Helicase ATP-binding" evidence="3">
    <location>
        <begin position="33"/>
        <end position="212"/>
    </location>
</feature>
<dbReference type="InterPro" id="IPR001650">
    <property type="entry name" value="Helicase_C-like"/>
</dbReference>
<keyword evidence="6" id="KW-1185">Reference proteome</keyword>
<evidence type="ECO:0000313" key="6">
    <source>
        <dbReference type="Proteomes" id="UP000238634"/>
    </source>
</evidence>